<feature type="signal peptide" evidence="2">
    <location>
        <begin position="1"/>
        <end position="23"/>
    </location>
</feature>
<sequence>MKNLLTATALSLGALLASQASFAEESPAFITHVQAHQQAHKAQRTEHQAQADSAHKADQQG</sequence>
<evidence type="ECO:0008006" key="5">
    <source>
        <dbReference type="Google" id="ProtNLM"/>
    </source>
</evidence>
<name>A0A397M498_ECTOL</name>
<feature type="chain" id="PRO_5017197209" description="Secreted protein" evidence="2">
    <location>
        <begin position="24"/>
        <end position="61"/>
    </location>
</feature>
<proteinExistence type="predicted"/>
<evidence type="ECO:0000313" key="3">
    <source>
        <dbReference type="EMBL" id="RIA18798.1"/>
    </source>
</evidence>
<reference evidence="3 4" key="1">
    <citation type="submission" date="2018-08" db="EMBL/GenBank/DDBJ databases">
        <title>Genome sequencing of rice bacterial endophytes.</title>
        <authorList>
            <person name="Venturi V."/>
        </authorList>
    </citation>
    <scope>NUCLEOTIDE SEQUENCE [LARGE SCALE GENOMIC DNA]</scope>
    <source>
        <strain evidence="3 4">E1205</strain>
    </source>
</reference>
<dbReference type="EMBL" id="QXDA01000010">
    <property type="protein sequence ID" value="RIA18798.1"/>
    <property type="molecule type" value="Genomic_DNA"/>
</dbReference>
<accession>A0A397M498</accession>
<feature type="region of interest" description="Disordered" evidence="1">
    <location>
        <begin position="34"/>
        <end position="61"/>
    </location>
</feature>
<dbReference type="AlphaFoldDB" id="A0A397M498"/>
<evidence type="ECO:0000256" key="2">
    <source>
        <dbReference type="SAM" id="SignalP"/>
    </source>
</evidence>
<organism evidence="3 4">
    <name type="scientific">Ectopseudomonas oleovorans</name>
    <name type="common">Pseudomonas oleovorans</name>
    <dbReference type="NCBI Taxonomy" id="301"/>
    <lineage>
        <taxon>Bacteria</taxon>
        <taxon>Pseudomonadati</taxon>
        <taxon>Pseudomonadota</taxon>
        <taxon>Gammaproteobacteria</taxon>
        <taxon>Pseudomonadales</taxon>
        <taxon>Pseudomonadaceae</taxon>
        <taxon>Ectopseudomonas</taxon>
    </lineage>
</organism>
<keyword evidence="2" id="KW-0732">Signal</keyword>
<comment type="caution">
    <text evidence="3">The sequence shown here is derived from an EMBL/GenBank/DDBJ whole genome shotgun (WGS) entry which is preliminary data.</text>
</comment>
<feature type="compositionally biased region" description="Basic and acidic residues" evidence="1">
    <location>
        <begin position="43"/>
        <end position="61"/>
    </location>
</feature>
<evidence type="ECO:0000256" key="1">
    <source>
        <dbReference type="SAM" id="MobiDB-lite"/>
    </source>
</evidence>
<protein>
    <recommendedName>
        <fullName evidence="5">Secreted protein</fullName>
    </recommendedName>
</protein>
<dbReference type="Proteomes" id="UP000265836">
    <property type="component" value="Unassembled WGS sequence"/>
</dbReference>
<evidence type="ECO:0000313" key="4">
    <source>
        <dbReference type="Proteomes" id="UP000265836"/>
    </source>
</evidence>
<dbReference type="RefSeq" id="WP_119695185.1">
    <property type="nucleotide sequence ID" value="NZ_QXDA01000010.1"/>
</dbReference>
<gene>
    <name evidence="3" type="ORF">DFO61_4957</name>
</gene>